<dbReference type="InterPro" id="IPR036038">
    <property type="entry name" value="Aminotransferase-like"/>
</dbReference>
<dbReference type="Pfam" id="PF01063">
    <property type="entry name" value="Aminotran_4"/>
    <property type="match status" value="1"/>
</dbReference>
<protein>
    <submittedName>
        <fullName evidence="4">Unannotated protein</fullName>
    </submittedName>
</protein>
<reference evidence="4" key="1">
    <citation type="submission" date="2020-05" db="EMBL/GenBank/DDBJ databases">
        <authorList>
            <person name="Chiriac C."/>
            <person name="Salcher M."/>
            <person name="Ghai R."/>
            <person name="Kavagutti S V."/>
        </authorList>
    </citation>
    <scope>NUCLEOTIDE SEQUENCE</scope>
</reference>
<dbReference type="GO" id="GO:0046394">
    <property type="term" value="P:carboxylic acid biosynthetic process"/>
    <property type="evidence" value="ECO:0007669"/>
    <property type="project" value="UniProtKB-ARBA"/>
</dbReference>
<gene>
    <name evidence="4" type="ORF">UFOPK2399_00065</name>
</gene>
<dbReference type="GO" id="GO:0008652">
    <property type="term" value="P:amino acid biosynthetic process"/>
    <property type="evidence" value="ECO:0007669"/>
    <property type="project" value="UniProtKB-ARBA"/>
</dbReference>
<dbReference type="InterPro" id="IPR050571">
    <property type="entry name" value="Class-IV_PLP-Dep_Aminotrnsfr"/>
</dbReference>
<dbReference type="FunFam" id="3.20.10.10:FF:000002">
    <property type="entry name" value="D-alanine aminotransferase"/>
    <property type="match status" value="1"/>
</dbReference>
<evidence type="ECO:0000313" key="4">
    <source>
        <dbReference type="EMBL" id="CAB4682849.1"/>
    </source>
</evidence>
<dbReference type="SUPFAM" id="SSF56752">
    <property type="entry name" value="D-aminoacid aminotransferase-like PLP-dependent enzymes"/>
    <property type="match status" value="1"/>
</dbReference>
<name>A0A6J6N9P2_9ZZZZ</name>
<dbReference type="InterPro" id="IPR043132">
    <property type="entry name" value="BCAT-like_C"/>
</dbReference>
<dbReference type="GO" id="GO:0003824">
    <property type="term" value="F:catalytic activity"/>
    <property type="evidence" value="ECO:0007669"/>
    <property type="project" value="InterPro"/>
</dbReference>
<dbReference type="AlphaFoldDB" id="A0A6J6N9P2"/>
<comment type="cofactor">
    <cofactor evidence="1">
        <name>pyridoxal 5'-phosphate</name>
        <dbReference type="ChEBI" id="CHEBI:597326"/>
    </cofactor>
</comment>
<accession>A0A6J6N9P2</accession>
<dbReference type="Gene3D" id="3.20.10.10">
    <property type="entry name" value="D-amino Acid Aminotransferase, subunit A, domain 2"/>
    <property type="match status" value="1"/>
</dbReference>
<proteinExistence type="inferred from homology"/>
<organism evidence="4">
    <name type="scientific">freshwater metagenome</name>
    <dbReference type="NCBI Taxonomy" id="449393"/>
    <lineage>
        <taxon>unclassified sequences</taxon>
        <taxon>metagenomes</taxon>
        <taxon>ecological metagenomes</taxon>
    </lineage>
</organism>
<comment type="similarity">
    <text evidence="2">Belongs to the class-IV pyridoxal-phosphate-dependent aminotransferase family.</text>
</comment>
<dbReference type="PANTHER" id="PTHR42743">
    <property type="entry name" value="AMINO-ACID AMINOTRANSFERASE"/>
    <property type="match status" value="1"/>
</dbReference>
<dbReference type="InterPro" id="IPR001544">
    <property type="entry name" value="Aminotrans_IV"/>
</dbReference>
<dbReference type="PANTHER" id="PTHR42743:SF11">
    <property type="entry name" value="AMINODEOXYCHORISMATE LYASE"/>
    <property type="match status" value="1"/>
</dbReference>
<evidence type="ECO:0000256" key="2">
    <source>
        <dbReference type="ARBA" id="ARBA00009320"/>
    </source>
</evidence>
<evidence type="ECO:0000256" key="3">
    <source>
        <dbReference type="ARBA" id="ARBA00022898"/>
    </source>
</evidence>
<dbReference type="EMBL" id="CAEZXP010000001">
    <property type="protein sequence ID" value="CAB4682849.1"/>
    <property type="molecule type" value="Genomic_DNA"/>
</dbReference>
<dbReference type="Gene3D" id="3.30.470.10">
    <property type="match status" value="1"/>
</dbReference>
<keyword evidence="3" id="KW-0663">Pyridoxal phosphate</keyword>
<sequence>MSPLLAAAVGGRGLVDPAEPVFFADDEALLRGAAAFETVRIRGGIPVLLDGHVDRLVGSALSLRLPPPEGAADLARQAAAAAQVDEGVVRLFYTGRTLVATVAPLPPGLDALRARGITVVTTRSIASGFLTGVKATSYAANLAAVADAERQGADDALFLDPGDIVLELTMANIWWRKGDVLSTPARSTGVLPGVTRGAVMRCAADLGYRVQEGAFTLSNLLGADEAFTSSAVREVLPVVAIDGQELPRGEAASRVQTALEALR</sequence>
<dbReference type="CDD" id="cd00449">
    <property type="entry name" value="PLPDE_IV"/>
    <property type="match status" value="1"/>
</dbReference>
<dbReference type="GO" id="GO:0005829">
    <property type="term" value="C:cytosol"/>
    <property type="evidence" value="ECO:0007669"/>
    <property type="project" value="TreeGrafter"/>
</dbReference>
<dbReference type="InterPro" id="IPR043131">
    <property type="entry name" value="BCAT-like_N"/>
</dbReference>
<evidence type="ECO:0000256" key="1">
    <source>
        <dbReference type="ARBA" id="ARBA00001933"/>
    </source>
</evidence>